<dbReference type="PANTHER" id="PTHR42307">
    <property type="entry name" value="PUP DEAMIDASE/DEPUPYLASE"/>
    <property type="match status" value="1"/>
</dbReference>
<evidence type="ECO:0000313" key="5">
    <source>
        <dbReference type="Proteomes" id="UP000824037"/>
    </source>
</evidence>
<reference evidence="4" key="1">
    <citation type="journal article" date="2021" name="PeerJ">
        <title>Extensive microbial diversity within the chicken gut microbiome revealed by metagenomics and culture.</title>
        <authorList>
            <person name="Gilroy R."/>
            <person name="Ravi A."/>
            <person name="Getino M."/>
            <person name="Pursley I."/>
            <person name="Horton D.L."/>
            <person name="Alikhan N.F."/>
            <person name="Baker D."/>
            <person name="Gharbi K."/>
            <person name="Hall N."/>
            <person name="Watson M."/>
            <person name="Adriaenssens E.M."/>
            <person name="Foster-Nyarko E."/>
            <person name="Jarju S."/>
            <person name="Secka A."/>
            <person name="Antonio M."/>
            <person name="Oren A."/>
            <person name="Chaudhuri R.R."/>
            <person name="La Ragione R."/>
            <person name="Hildebrand F."/>
            <person name="Pallen M.J."/>
        </authorList>
    </citation>
    <scope>NUCLEOTIDE SEQUENCE</scope>
    <source>
        <strain evidence="4">ChiGjej4B4-7305</strain>
    </source>
</reference>
<feature type="region of interest" description="Disordered" evidence="3">
    <location>
        <begin position="67"/>
        <end position="104"/>
    </location>
</feature>
<feature type="compositionally biased region" description="Low complexity" evidence="3">
    <location>
        <begin position="544"/>
        <end position="555"/>
    </location>
</feature>
<dbReference type="GO" id="GO:0008233">
    <property type="term" value="F:peptidase activity"/>
    <property type="evidence" value="ECO:0007669"/>
    <property type="project" value="InterPro"/>
</dbReference>
<protein>
    <submittedName>
        <fullName evidence="4">Proteasome accessory factor PafA2</fullName>
    </submittedName>
</protein>
<reference evidence="4" key="2">
    <citation type="submission" date="2021-04" db="EMBL/GenBank/DDBJ databases">
        <authorList>
            <person name="Gilroy R."/>
        </authorList>
    </citation>
    <scope>NUCLEOTIDE SEQUENCE</scope>
    <source>
        <strain evidence="4">ChiGjej4B4-7305</strain>
    </source>
</reference>
<name>A0A9D2EEM5_9MICO</name>
<dbReference type="GO" id="GO:0016811">
    <property type="term" value="F:hydrolase activity, acting on carbon-nitrogen (but not peptide) bonds, in linear amides"/>
    <property type="evidence" value="ECO:0007669"/>
    <property type="project" value="InterPro"/>
</dbReference>
<evidence type="ECO:0000313" key="4">
    <source>
        <dbReference type="EMBL" id="HIZ36373.1"/>
    </source>
</evidence>
<evidence type="ECO:0000256" key="2">
    <source>
        <dbReference type="PIRSR" id="PIRSR018077-1"/>
    </source>
</evidence>
<comment type="caution">
    <text evidence="4">The sequence shown here is derived from an EMBL/GenBank/DDBJ whole genome shotgun (WGS) entry which is preliminary data.</text>
</comment>
<dbReference type="AlphaFoldDB" id="A0A9D2EEM5"/>
<evidence type="ECO:0000256" key="3">
    <source>
        <dbReference type="SAM" id="MobiDB-lite"/>
    </source>
</evidence>
<sequence>MRRIMGIETEYGILGVGLPNANPMLMSAQLVTAYATEGLGNASRAKWDYQDEDPLCDARGWRLDRSAADPSLLTDNPLAPAPEGDPHRITTRRRPAPQPEPTTVANVILPNGARYYVDHAHPEYSGPEVTNPLDGVLWDRAGDEVLLRSSRLLAQLPGMPEVAVYKNNTDGKGASYGMHENYLVDRDVHFDEIISVLTPFLVTRPIFCGAGRVGLGQRGDLPGYQISQRADFIEAEVGLETTLRRPIINTRDEPHAESARYRRLHVIVGDANLAQVSTYLKLGTTAALLWLLEQGRVGLELSALRLADPVDAARQVSRDLSLTTPLDLEDGRTMTALDIQRVYCDVITREVAASEGSDQATADLLRRWAAVLDRLGEDVQSAAREVEWVAKHRVLEGMRRRHGLDWDSPRLAALDLQWADLRPERSIYVRLEAAEAVETLVRPTEVEAALAQAPTDTRAYFRGEAIRRYGPQVAAANWDAVVFDVAESESLQRVPTPDPWRGTRTHVGDLLERSADAGALLAELTAAPVPAGPETPVPSPDVPGSPSAASGETTP</sequence>
<dbReference type="InterPro" id="IPR022366">
    <property type="entry name" value="Pup_deamidase"/>
</dbReference>
<dbReference type="GO" id="GO:0010498">
    <property type="term" value="P:proteasomal protein catabolic process"/>
    <property type="evidence" value="ECO:0007669"/>
    <property type="project" value="InterPro"/>
</dbReference>
<accession>A0A9D2EEM5</accession>
<dbReference type="GO" id="GO:0070490">
    <property type="term" value="P:protein pupylation"/>
    <property type="evidence" value="ECO:0007669"/>
    <property type="project" value="TreeGrafter"/>
</dbReference>
<dbReference type="Proteomes" id="UP000824037">
    <property type="component" value="Unassembled WGS sequence"/>
</dbReference>
<dbReference type="PIRSF" id="PIRSF018077">
    <property type="entry name" value="UCP018077"/>
    <property type="match status" value="1"/>
</dbReference>
<dbReference type="NCBIfam" id="TIGR03688">
    <property type="entry name" value="depupylase_Dop"/>
    <property type="match status" value="1"/>
</dbReference>
<dbReference type="GO" id="GO:0000502">
    <property type="term" value="C:proteasome complex"/>
    <property type="evidence" value="ECO:0007669"/>
    <property type="project" value="UniProtKB-KW"/>
</dbReference>
<feature type="region of interest" description="Disordered" evidence="3">
    <location>
        <begin position="525"/>
        <end position="555"/>
    </location>
</feature>
<gene>
    <name evidence="4" type="ORF">H9815_11390</name>
</gene>
<dbReference type="Pfam" id="PF03136">
    <property type="entry name" value="Pup_ligase"/>
    <property type="match status" value="1"/>
</dbReference>
<organism evidence="4 5">
    <name type="scientific">Candidatus Ruania gallistercoris</name>
    <dbReference type="NCBI Taxonomy" id="2838746"/>
    <lineage>
        <taxon>Bacteria</taxon>
        <taxon>Bacillati</taxon>
        <taxon>Actinomycetota</taxon>
        <taxon>Actinomycetes</taxon>
        <taxon>Micrococcales</taxon>
        <taxon>Ruaniaceae</taxon>
        <taxon>Ruania</taxon>
    </lineage>
</organism>
<dbReference type="GO" id="GO:0005524">
    <property type="term" value="F:ATP binding"/>
    <property type="evidence" value="ECO:0007669"/>
    <property type="project" value="TreeGrafter"/>
</dbReference>
<dbReference type="PANTHER" id="PTHR42307:SF2">
    <property type="entry name" value="PUP DEAMIDASE_DEPUPYLASE"/>
    <property type="match status" value="1"/>
</dbReference>
<dbReference type="InterPro" id="IPR004347">
    <property type="entry name" value="Pup_ligase/deamidase"/>
</dbReference>
<feature type="active site" description="Proton acceptor" evidence="2">
    <location>
        <position position="118"/>
    </location>
</feature>
<dbReference type="EMBL" id="DXBY01000194">
    <property type="protein sequence ID" value="HIZ36373.1"/>
    <property type="molecule type" value="Genomic_DNA"/>
</dbReference>
<proteinExistence type="inferred from homology"/>
<comment type="similarity">
    <text evidence="1">Belongs to the Pup ligase/Pup deamidase family. Pup deamidase subfamily.</text>
</comment>
<evidence type="ECO:0000256" key="1">
    <source>
        <dbReference type="ARBA" id="ARBA00009114"/>
    </source>
</evidence>
<dbReference type="GO" id="GO:0019941">
    <property type="term" value="P:modification-dependent protein catabolic process"/>
    <property type="evidence" value="ECO:0007669"/>
    <property type="project" value="InterPro"/>
</dbReference>
<keyword evidence="4" id="KW-0647">Proteasome</keyword>
<feature type="compositionally biased region" description="Pro residues" evidence="3">
    <location>
        <begin position="530"/>
        <end position="543"/>
    </location>
</feature>